<dbReference type="OrthoDB" id="188042at2759"/>
<dbReference type="Proteomes" id="UP000019478">
    <property type="component" value="Unassembled WGS sequence"/>
</dbReference>
<evidence type="ECO:0008006" key="3">
    <source>
        <dbReference type="Google" id="ProtNLM"/>
    </source>
</evidence>
<dbReference type="GeneID" id="19165785"/>
<evidence type="ECO:0000313" key="1">
    <source>
        <dbReference type="EMBL" id="EXJ93095.1"/>
    </source>
</evidence>
<dbReference type="EMBL" id="AMGY01000001">
    <property type="protein sequence ID" value="EXJ93095.1"/>
    <property type="molecule type" value="Genomic_DNA"/>
</dbReference>
<organism evidence="1 2">
    <name type="scientific">Capronia epimyces CBS 606.96</name>
    <dbReference type="NCBI Taxonomy" id="1182542"/>
    <lineage>
        <taxon>Eukaryota</taxon>
        <taxon>Fungi</taxon>
        <taxon>Dikarya</taxon>
        <taxon>Ascomycota</taxon>
        <taxon>Pezizomycotina</taxon>
        <taxon>Eurotiomycetes</taxon>
        <taxon>Chaetothyriomycetidae</taxon>
        <taxon>Chaetothyriales</taxon>
        <taxon>Herpotrichiellaceae</taxon>
        <taxon>Capronia</taxon>
    </lineage>
</organism>
<dbReference type="HOGENOM" id="CLU_024079_2_0_1"/>
<proteinExistence type="predicted"/>
<dbReference type="PANTHER" id="PTHR48172:SF2">
    <property type="entry name" value="VACUOLAR PROTEIN SORTING PROTEIN 62"/>
    <property type="match status" value="1"/>
</dbReference>
<evidence type="ECO:0000313" key="2">
    <source>
        <dbReference type="Proteomes" id="UP000019478"/>
    </source>
</evidence>
<dbReference type="AlphaFoldDB" id="W9YTU5"/>
<dbReference type="STRING" id="1182542.W9YTU5"/>
<dbReference type="RefSeq" id="XP_007729985.1">
    <property type="nucleotide sequence ID" value="XM_007731795.1"/>
</dbReference>
<dbReference type="Pfam" id="PF06101">
    <property type="entry name" value="Vps62"/>
    <property type="match status" value="1"/>
</dbReference>
<dbReference type="InterPro" id="IPR009291">
    <property type="entry name" value="Vps62"/>
</dbReference>
<keyword evidence="2" id="KW-1185">Reference proteome</keyword>
<dbReference type="eggNOG" id="ENOG502RJPB">
    <property type="taxonomic scope" value="Eukaryota"/>
</dbReference>
<name>W9YTU5_9EURO</name>
<reference evidence="1 2" key="1">
    <citation type="submission" date="2013-03" db="EMBL/GenBank/DDBJ databases">
        <title>The Genome Sequence of Capronia epimyces CBS 606.96.</title>
        <authorList>
            <consortium name="The Broad Institute Genomics Platform"/>
            <person name="Cuomo C."/>
            <person name="de Hoog S."/>
            <person name="Gorbushina A."/>
            <person name="Walker B."/>
            <person name="Young S.K."/>
            <person name="Zeng Q."/>
            <person name="Gargeya S."/>
            <person name="Fitzgerald M."/>
            <person name="Haas B."/>
            <person name="Abouelleil A."/>
            <person name="Allen A.W."/>
            <person name="Alvarado L."/>
            <person name="Arachchi H.M."/>
            <person name="Berlin A.M."/>
            <person name="Chapman S.B."/>
            <person name="Gainer-Dewar J."/>
            <person name="Goldberg J."/>
            <person name="Griggs A."/>
            <person name="Gujja S."/>
            <person name="Hansen M."/>
            <person name="Howarth C."/>
            <person name="Imamovic A."/>
            <person name="Ireland A."/>
            <person name="Larimer J."/>
            <person name="McCowan C."/>
            <person name="Murphy C."/>
            <person name="Pearson M."/>
            <person name="Poon T.W."/>
            <person name="Priest M."/>
            <person name="Roberts A."/>
            <person name="Saif S."/>
            <person name="Shea T."/>
            <person name="Sisk P."/>
            <person name="Sykes S."/>
            <person name="Wortman J."/>
            <person name="Nusbaum C."/>
            <person name="Birren B."/>
        </authorList>
    </citation>
    <scope>NUCLEOTIDE SEQUENCE [LARGE SCALE GENOMIC DNA]</scope>
    <source>
        <strain evidence="1 2">CBS 606.96</strain>
    </source>
</reference>
<accession>W9YTU5</accession>
<protein>
    <recommendedName>
        <fullName evidence="3">Vacuolar protein sorting-associated protein 62</fullName>
    </recommendedName>
</protein>
<comment type="caution">
    <text evidence="1">The sequence shown here is derived from an EMBL/GenBank/DDBJ whole genome shotgun (WGS) entry which is preliminary data.</text>
</comment>
<sequence length="462" mass="53298">MHLISEMDRFGLRPVSNSKELPIDKKPDWDWQRAWTEGKNRPEDWTDDEQVLRDIPAYVLEYAPLVHLYSGEQFWPCDIAEHLYHITPALNYTPLESTKEPPTLQNLDKLNEWDDGHWVFLTSNDNVEERPDWLEGEKNIPTMPTDVDSGYDDDEGWVHKPGRTYIQGLKDAMADLKEWFAPDAEDVEERNDFHQSRYGQADEDKTSRRIHLELRRSSGEERAPPSFRGGRSDAPAVLITVNKGHGIVDAFWFFFYSFNLGNVVLNVRFGNHVGDWEHTAIRFHHGKPKAVFFSEHNFGSAYSYEAVEKIGKRPVIYSAYGTHAMYATPGTHPYVLPWGILHDQTDRGPLWDPALNSHAYTYDFKADVLRSSNITPRAPTEWFDFAGHWGDKFYPLKDRRQYRFAGQYHYVNGPMGPKFKNLGRKKVCPGPETAPCVIKNWLSSGDKIGRLHLSNENGEDDV</sequence>
<dbReference type="PANTHER" id="PTHR48172">
    <property type="match status" value="1"/>
</dbReference>
<gene>
    <name evidence="1" type="ORF">A1O3_01651</name>
</gene>